<reference evidence="6 7" key="1">
    <citation type="submission" date="2018-04" db="EMBL/GenBank/DDBJ databases">
        <title>Cupriavidus necator CR12 genome sequencing and assembly.</title>
        <authorList>
            <person name="Ben Fekih I."/>
            <person name="Mazhar H.S."/>
            <person name="Bello S.K."/>
            <person name="Rensing C."/>
        </authorList>
    </citation>
    <scope>NUCLEOTIDE SEQUENCE [LARGE SCALE GENOMIC DNA]</scope>
    <source>
        <strain evidence="6 7">CR12</strain>
    </source>
</reference>
<comment type="similarity">
    <text evidence="1">Belongs to the LysR transcriptional regulatory family.</text>
</comment>
<evidence type="ECO:0000259" key="5">
    <source>
        <dbReference type="PROSITE" id="PS50931"/>
    </source>
</evidence>
<dbReference type="FunFam" id="1.10.10.10:FF:000001">
    <property type="entry name" value="LysR family transcriptional regulator"/>
    <property type="match status" value="1"/>
</dbReference>
<dbReference type="Proteomes" id="UP000253501">
    <property type="component" value="Unassembled WGS sequence"/>
</dbReference>
<dbReference type="GO" id="GO:0032993">
    <property type="term" value="C:protein-DNA complex"/>
    <property type="evidence" value="ECO:0007669"/>
    <property type="project" value="TreeGrafter"/>
</dbReference>
<dbReference type="PANTHER" id="PTHR30346:SF0">
    <property type="entry name" value="HCA OPERON TRANSCRIPTIONAL ACTIVATOR HCAR"/>
    <property type="match status" value="1"/>
</dbReference>
<dbReference type="GO" id="GO:0003677">
    <property type="term" value="F:DNA binding"/>
    <property type="evidence" value="ECO:0007669"/>
    <property type="project" value="UniProtKB-KW"/>
</dbReference>
<dbReference type="InterPro" id="IPR005119">
    <property type="entry name" value="LysR_subst-bd"/>
</dbReference>
<feature type="domain" description="HTH lysR-type" evidence="5">
    <location>
        <begin position="1"/>
        <end position="58"/>
    </location>
</feature>
<evidence type="ECO:0000313" key="7">
    <source>
        <dbReference type="Proteomes" id="UP000253501"/>
    </source>
</evidence>
<keyword evidence="3" id="KW-0238">DNA-binding</keyword>
<comment type="caution">
    <text evidence="6">The sequence shown here is derived from an EMBL/GenBank/DDBJ whole genome shotgun (WGS) entry which is preliminary data.</text>
</comment>
<dbReference type="InterPro" id="IPR036388">
    <property type="entry name" value="WH-like_DNA-bd_sf"/>
</dbReference>
<dbReference type="AlphaFoldDB" id="A0A367PM88"/>
<accession>A0A367PM88</accession>
<dbReference type="Gene3D" id="1.10.10.10">
    <property type="entry name" value="Winged helix-like DNA-binding domain superfamily/Winged helix DNA-binding domain"/>
    <property type="match status" value="1"/>
</dbReference>
<dbReference type="EMBL" id="QDHA01000017">
    <property type="protein sequence ID" value="RCJ09031.1"/>
    <property type="molecule type" value="Genomic_DNA"/>
</dbReference>
<proteinExistence type="inferred from homology"/>
<dbReference type="InterPro" id="IPR000847">
    <property type="entry name" value="LysR_HTH_N"/>
</dbReference>
<protein>
    <submittedName>
        <fullName evidence="6">LysR family transcriptional regulator</fullName>
    </submittedName>
</protein>
<evidence type="ECO:0000256" key="1">
    <source>
        <dbReference type="ARBA" id="ARBA00009437"/>
    </source>
</evidence>
<dbReference type="RefSeq" id="WP_042885415.1">
    <property type="nucleotide sequence ID" value="NZ_CP068436.1"/>
</dbReference>
<dbReference type="Pfam" id="PF03466">
    <property type="entry name" value="LysR_substrate"/>
    <property type="match status" value="1"/>
</dbReference>
<evidence type="ECO:0000256" key="2">
    <source>
        <dbReference type="ARBA" id="ARBA00023015"/>
    </source>
</evidence>
<evidence type="ECO:0000313" key="6">
    <source>
        <dbReference type="EMBL" id="RCJ09031.1"/>
    </source>
</evidence>
<dbReference type="Pfam" id="PF00126">
    <property type="entry name" value="HTH_1"/>
    <property type="match status" value="1"/>
</dbReference>
<evidence type="ECO:0000256" key="4">
    <source>
        <dbReference type="ARBA" id="ARBA00023163"/>
    </source>
</evidence>
<dbReference type="Gene3D" id="3.40.190.10">
    <property type="entry name" value="Periplasmic binding protein-like II"/>
    <property type="match status" value="2"/>
</dbReference>
<dbReference type="SUPFAM" id="SSF53850">
    <property type="entry name" value="Periplasmic binding protein-like II"/>
    <property type="match status" value="1"/>
</dbReference>
<dbReference type="PRINTS" id="PR00039">
    <property type="entry name" value="HTHLYSR"/>
</dbReference>
<dbReference type="PROSITE" id="PS50931">
    <property type="entry name" value="HTH_LYSR"/>
    <property type="match status" value="1"/>
</dbReference>
<name>A0A367PM88_CUPNE</name>
<keyword evidence="2" id="KW-0805">Transcription regulation</keyword>
<keyword evidence="4" id="KW-0804">Transcription</keyword>
<dbReference type="InterPro" id="IPR036390">
    <property type="entry name" value="WH_DNA-bd_sf"/>
</dbReference>
<gene>
    <name evidence="6" type="ORF">DDK22_07885</name>
</gene>
<dbReference type="PANTHER" id="PTHR30346">
    <property type="entry name" value="TRANSCRIPTIONAL DUAL REGULATOR HCAR-RELATED"/>
    <property type="match status" value="1"/>
</dbReference>
<sequence>MDVRQMRYFLAVAEELNFGRAAERLHMAQPPLTRQIRALEEQIGVRLFERGNRGTELTEAGKRLLQDVPNILALTQLAEEQARLAGAGLLGRLDVGIFSAGILNVVPRLLARFHTARPEVQISLHNMTKSEQITALRERRITVAFNRLVPEEEDLVVESVLREPYLVALFEGHALCSRAAISIADLDNEPMILYPNIPLHGLAQEVAEAFRLAGARLRVEQEVEDVVTCIALVASRFGLAITTESAANLRLPGVVYKPLRDPRLRDIELSCVYRRGDTSAVLQGFLGIVRDYRNDPGVVAP</sequence>
<evidence type="ECO:0000256" key="3">
    <source>
        <dbReference type="ARBA" id="ARBA00023125"/>
    </source>
</evidence>
<dbReference type="GO" id="GO:0003700">
    <property type="term" value="F:DNA-binding transcription factor activity"/>
    <property type="evidence" value="ECO:0007669"/>
    <property type="project" value="InterPro"/>
</dbReference>
<dbReference type="SUPFAM" id="SSF46785">
    <property type="entry name" value="Winged helix' DNA-binding domain"/>
    <property type="match status" value="1"/>
</dbReference>
<organism evidence="6 7">
    <name type="scientific">Cupriavidus necator</name>
    <name type="common">Alcaligenes eutrophus</name>
    <name type="synonym">Ralstonia eutropha</name>
    <dbReference type="NCBI Taxonomy" id="106590"/>
    <lineage>
        <taxon>Bacteria</taxon>
        <taxon>Pseudomonadati</taxon>
        <taxon>Pseudomonadota</taxon>
        <taxon>Betaproteobacteria</taxon>
        <taxon>Burkholderiales</taxon>
        <taxon>Burkholderiaceae</taxon>
        <taxon>Cupriavidus</taxon>
    </lineage>
</organism>